<keyword evidence="4 7" id="KW-0833">Ubl conjugation pathway</keyword>
<gene>
    <name evidence="10" type="ORF">PECAL_5P15430</name>
</gene>
<evidence type="ECO:0000256" key="1">
    <source>
        <dbReference type="ARBA" id="ARBA00012486"/>
    </source>
</evidence>
<dbReference type="OrthoDB" id="10069349at2759"/>
<dbReference type="FunFam" id="3.10.110.10:FF:000031">
    <property type="entry name" value="Ubiquitin-conjugating enzyme E2 22"/>
    <property type="match status" value="1"/>
</dbReference>
<dbReference type="EMBL" id="CAKKNE010000005">
    <property type="protein sequence ID" value="CAH0376951.1"/>
    <property type="molecule type" value="Genomic_DNA"/>
</dbReference>
<dbReference type="InterPro" id="IPR016135">
    <property type="entry name" value="UBQ-conjugating_enzyme/RWD"/>
</dbReference>
<comment type="similarity">
    <text evidence="7">Belongs to the ubiquitin-conjugating enzyme family.</text>
</comment>
<dbReference type="GO" id="GO:0061631">
    <property type="term" value="F:ubiquitin conjugating enzyme activity"/>
    <property type="evidence" value="ECO:0007669"/>
    <property type="project" value="UniProtKB-EC"/>
</dbReference>
<proteinExistence type="inferred from homology"/>
<protein>
    <recommendedName>
        <fullName evidence="1">E2 ubiquitin-conjugating enzyme</fullName>
        <ecNumber evidence="1">2.3.2.23</ecNumber>
    </recommendedName>
</protein>
<dbReference type="SMART" id="SM00212">
    <property type="entry name" value="UBCc"/>
    <property type="match status" value="1"/>
</dbReference>
<dbReference type="InterPro" id="IPR050113">
    <property type="entry name" value="Ub_conjugating_enzyme"/>
</dbReference>
<evidence type="ECO:0000256" key="6">
    <source>
        <dbReference type="PROSITE-ProRule" id="PRU10133"/>
    </source>
</evidence>
<evidence type="ECO:0000256" key="5">
    <source>
        <dbReference type="ARBA" id="ARBA00022840"/>
    </source>
</evidence>
<dbReference type="AlphaFoldDB" id="A0A8J2SRP1"/>
<accession>A0A8J2SRP1</accession>
<feature type="region of interest" description="Disordered" evidence="8">
    <location>
        <begin position="159"/>
        <end position="185"/>
    </location>
</feature>
<dbReference type="PROSITE" id="PS50127">
    <property type="entry name" value="UBC_2"/>
    <property type="match status" value="1"/>
</dbReference>
<evidence type="ECO:0000256" key="3">
    <source>
        <dbReference type="ARBA" id="ARBA00022741"/>
    </source>
</evidence>
<dbReference type="GO" id="GO:0005524">
    <property type="term" value="F:ATP binding"/>
    <property type="evidence" value="ECO:0007669"/>
    <property type="project" value="UniProtKB-UniRule"/>
</dbReference>
<keyword evidence="11" id="KW-1185">Reference proteome</keyword>
<dbReference type="CDD" id="cd23804">
    <property type="entry name" value="UBCc_UBE2S"/>
    <property type="match status" value="1"/>
</dbReference>
<dbReference type="InterPro" id="IPR023313">
    <property type="entry name" value="UBQ-conjugating_AS"/>
</dbReference>
<evidence type="ECO:0000256" key="4">
    <source>
        <dbReference type="ARBA" id="ARBA00022786"/>
    </source>
</evidence>
<reference evidence="10" key="1">
    <citation type="submission" date="2021-11" db="EMBL/GenBank/DDBJ databases">
        <authorList>
            <consortium name="Genoscope - CEA"/>
            <person name="William W."/>
        </authorList>
    </citation>
    <scope>NUCLEOTIDE SEQUENCE</scope>
</reference>
<dbReference type="Proteomes" id="UP000789595">
    <property type="component" value="Unassembled WGS sequence"/>
</dbReference>
<dbReference type="SUPFAM" id="SSF54495">
    <property type="entry name" value="UBC-like"/>
    <property type="match status" value="1"/>
</dbReference>
<evidence type="ECO:0000313" key="10">
    <source>
        <dbReference type="EMBL" id="CAH0376951.1"/>
    </source>
</evidence>
<sequence>MAAMLGSDLKSRMAREVRQLAQTPPEGVKYVETDADALTEVHADLTGPEGTPYSGAVFRLKLVIGSEFPSAPPRGFFLTKIFHPNVATNGDICVNTLKRDWKPETTLSHILQVIRCLLIVPFPESSLNDEAGKLFMTSYEQYAQRARLMTDLHAPKVQPPARAATPTALGDNNGESQPGPDAAALEKQKLEVLRAKAKAKKKKGLKRL</sequence>
<keyword evidence="5 7" id="KW-0067">ATP-binding</keyword>
<keyword evidence="2" id="KW-0808">Transferase</keyword>
<feature type="active site" description="Glycyl thioester intermediate" evidence="6">
    <location>
        <position position="93"/>
    </location>
</feature>
<dbReference type="PANTHER" id="PTHR24067">
    <property type="entry name" value="UBIQUITIN-CONJUGATING ENZYME E2"/>
    <property type="match status" value="1"/>
</dbReference>
<evidence type="ECO:0000256" key="7">
    <source>
        <dbReference type="RuleBase" id="RU362109"/>
    </source>
</evidence>
<feature type="domain" description="UBC core" evidence="9">
    <location>
        <begin position="8"/>
        <end position="155"/>
    </location>
</feature>
<evidence type="ECO:0000259" key="9">
    <source>
        <dbReference type="PROSITE" id="PS50127"/>
    </source>
</evidence>
<dbReference type="Gene3D" id="3.10.110.10">
    <property type="entry name" value="Ubiquitin Conjugating Enzyme"/>
    <property type="match status" value="1"/>
</dbReference>
<dbReference type="EC" id="2.3.2.23" evidence="1"/>
<evidence type="ECO:0000256" key="2">
    <source>
        <dbReference type="ARBA" id="ARBA00022679"/>
    </source>
</evidence>
<dbReference type="InterPro" id="IPR000608">
    <property type="entry name" value="UBC"/>
</dbReference>
<name>A0A8J2SRP1_9STRA</name>
<dbReference type="Pfam" id="PF00179">
    <property type="entry name" value="UQ_con"/>
    <property type="match status" value="1"/>
</dbReference>
<organism evidence="10 11">
    <name type="scientific">Pelagomonas calceolata</name>
    <dbReference type="NCBI Taxonomy" id="35677"/>
    <lineage>
        <taxon>Eukaryota</taxon>
        <taxon>Sar</taxon>
        <taxon>Stramenopiles</taxon>
        <taxon>Ochrophyta</taxon>
        <taxon>Pelagophyceae</taxon>
        <taxon>Pelagomonadales</taxon>
        <taxon>Pelagomonadaceae</taxon>
        <taxon>Pelagomonas</taxon>
    </lineage>
</organism>
<evidence type="ECO:0000256" key="8">
    <source>
        <dbReference type="SAM" id="MobiDB-lite"/>
    </source>
</evidence>
<evidence type="ECO:0000313" key="11">
    <source>
        <dbReference type="Proteomes" id="UP000789595"/>
    </source>
</evidence>
<keyword evidence="3 7" id="KW-0547">Nucleotide-binding</keyword>
<comment type="caution">
    <text evidence="10">The sequence shown here is derived from an EMBL/GenBank/DDBJ whole genome shotgun (WGS) entry which is preliminary data.</text>
</comment>
<dbReference type="PROSITE" id="PS00183">
    <property type="entry name" value="UBC_1"/>
    <property type="match status" value="1"/>
</dbReference>